<gene>
    <name evidence="6" type="ORF">HT578_14740</name>
</gene>
<dbReference type="PANTHER" id="PTHR30055">
    <property type="entry name" value="HTH-TYPE TRANSCRIPTIONAL REGULATOR RUTR"/>
    <property type="match status" value="1"/>
</dbReference>
<evidence type="ECO:0000313" key="7">
    <source>
        <dbReference type="Proteomes" id="UP000677126"/>
    </source>
</evidence>
<dbReference type="InterPro" id="IPR009057">
    <property type="entry name" value="Homeodomain-like_sf"/>
</dbReference>
<evidence type="ECO:0000256" key="1">
    <source>
        <dbReference type="ARBA" id="ARBA00023015"/>
    </source>
</evidence>
<organism evidence="6 7">
    <name type="scientific">Novosphingobium decolorationis</name>
    <dbReference type="NCBI Taxonomy" id="2698673"/>
    <lineage>
        <taxon>Bacteria</taxon>
        <taxon>Pseudomonadati</taxon>
        <taxon>Pseudomonadota</taxon>
        <taxon>Alphaproteobacteria</taxon>
        <taxon>Sphingomonadales</taxon>
        <taxon>Sphingomonadaceae</taxon>
        <taxon>Novosphingobium</taxon>
    </lineage>
</organism>
<sequence length="387" mass="42430">MTSSSTKARDRDEILDAARNVLAREGLYHFSLRLVAREAAMSVGKIRYQIGDKAALLEAVVARECEIIDARRDQWRTQLASCPELDPASVTDIVTQVLDEVSQDGRVSAIVMAEIYIQAHRDPALGPLRARLWAHDQGFWQGLFEDCPEARGLVHRIACYGVDERVFSVLLGQSRDYRLLRQSTLRALLRPAGAHARSAVSAWHLHLVAQLAGPAQAALEGASEIKGTKAVLAGQIADAMAREGVEAISFRQIATSAGVPLSTLTHHFLSHRDLVLGGVEELYRRMRASLGQPGDARAGRQVLLLTHEMALGALRDPRLTPFAIDMRRRRAENVHAQVAPLIDGEGDRARSQAFTMALIGEAIALGDEGQPLDSTAFPERLRELARD</sequence>
<reference evidence="6 7" key="1">
    <citation type="journal article" date="2021" name="Int. J. Syst. Evol. Microbiol.">
        <title>Novosphingobium decolorationis sp. nov., an aniline blue-decolourizing bacterium isolated from East Pacific sediment.</title>
        <authorList>
            <person name="Chen X."/>
            <person name="Dong B."/>
            <person name="Chen T."/>
            <person name="Ren N."/>
            <person name="Wang J."/>
            <person name="Xu Y."/>
            <person name="Yang J."/>
            <person name="Zhu S."/>
            <person name="Chen J."/>
        </authorList>
    </citation>
    <scope>NUCLEOTIDE SEQUENCE [LARGE SCALE GENOMIC DNA]</scope>
    <source>
        <strain evidence="6 7">502str22</strain>
    </source>
</reference>
<evidence type="ECO:0000256" key="4">
    <source>
        <dbReference type="PROSITE-ProRule" id="PRU00335"/>
    </source>
</evidence>
<evidence type="ECO:0000259" key="5">
    <source>
        <dbReference type="PROSITE" id="PS50977"/>
    </source>
</evidence>
<accession>A0ABX8E7D2</accession>
<dbReference type="Proteomes" id="UP000677126">
    <property type="component" value="Chromosome"/>
</dbReference>
<keyword evidence="2 4" id="KW-0238">DNA-binding</keyword>
<feature type="domain" description="HTH tetR-type" evidence="5">
    <location>
        <begin position="8"/>
        <end position="68"/>
    </location>
</feature>
<feature type="DNA-binding region" description="H-T-H motif" evidence="4">
    <location>
        <begin position="249"/>
        <end position="268"/>
    </location>
</feature>
<keyword evidence="3" id="KW-0804">Transcription</keyword>
<dbReference type="InterPro" id="IPR001647">
    <property type="entry name" value="HTH_TetR"/>
</dbReference>
<feature type="domain" description="HTH tetR-type" evidence="5">
    <location>
        <begin position="226"/>
        <end position="286"/>
    </location>
</feature>
<dbReference type="InterPro" id="IPR050109">
    <property type="entry name" value="HTH-type_TetR-like_transc_reg"/>
</dbReference>
<feature type="DNA-binding region" description="H-T-H motif" evidence="4">
    <location>
        <begin position="31"/>
        <end position="50"/>
    </location>
</feature>
<dbReference type="PANTHER" id="PTHR30055:SF234">
    <property type="entry name" value="HTH-TYPE TRANSCRIPTIONAL REGULATOR BETI"/>
    <property type="match status" value="1"/>
</dbReference>
<keyword evidence="1" id="KW-0805">Transcription regulation</keyword>
<dbReference type="SUPFAM" id="SSF46689">
    <property type="entry name" value="Homeodomain-like"/>
    <property type="match status" value="2"/>
</dbReference>
<keyword evidence="7" id="KW-1185">Reference proteome</keyword>
<dbReference type="EMBL" id="CP054856">
    <property type="protein sequence ID" value="QVM84773.1"/>
    <property type="molecule type" value="Genomic_DNA"/>
</dbReference>
<protein>
    <submittedName>
        <fullName evidence="6">TetR family transcriptional regulator</fullName>
    </submittedName>
</protein>
<dbReference type="RefSeq" id="WP_213500392.1">
    <property type="nucleotide sequence ID" value="NZ_CP054856.1"/>
</dbReference>
<dbReference type="Pfam" id="PF00440">
    <property type="entry name" value="TetR_N"/>
    <property type="match status" value="1"/>
</dbReference>
<evidence type="ECO:0000313" key="6">
    <source>
        <dbReference type="EMBL" id="QVM84773.1"/>
    </source>
</evidence>
<evidence type="ECO:0000256" key="2">
    <source>
        <dbReference type="ARBA" id="ARBA00023125"/>
    </source>
</evidence>
<dbReference type="PROSITE" id="PS50977">
    <property type="entry name" value="HTH_TETR_2"/>
    <property type="match status" value="2"/>
</dbReference>
<name>A0ABX8E7D2_9SPHN</name>
<proteinExistence type="predicted"/>
<evidence type="ECO:0000256" key="3">
    <source>
        <dbReference type="ARBA" id="ARBA00023163"/>
    </source>
</evidence>
<dbReference type="Gene3D" id="1.10.357.10">
    <property type="entry name" value="Tetracycline Repressor, domain 2"/>
    <property type="match status" value="2"/>
</dbReference>